<comment type="caution">
    <text evidence="1">The sequence shown here is derived from an EMBL/GenBank/DDBJ whole genome shotgun (WGS) entry which is preliminary data.</text>
</comment>
<proteinExistence type="predicted"/>
<accession>A0A9W4GHY5</accession>
<dbReference type="Proteomes" id="UP000683417">
    <property type="component" value="Unassembled WGS sequence"/>
</dbReference>
<name>A0A9W4GHY5_BLUGR</name>
<evidence type="ECO:0000313" key="2">
    <source>
        <dbReference type="Proteomes" id="UP000683417"/>
    </source>
</evidence>
<gene>
    <name evidence="1" type="ORF">BGTH12_LOCUS7497</name>
</gene>
<sequence>MKSSFIVHNDTLYYLRKLPDKVGSKQMLKVPEIEDLITEARKTH</sequence>
<dbReference type="EMBL" id="CAJHIT010000010">
    <property type="protein sequence ID" value="CAD6506139.1"/>
    <property type="molecule type" value="Genomic_DNA"/>
</dbReference>
<dbReference type="AlphaFoldDB" id="A0A9W4GHY5"/>
<organism evidence="1 2">
    <name type="scientific">Blumeria graminis f. sp. triticale</name>
    <dbReference type="NCBI Taxonomy" id="1689686"/>
    <lineage>
        <taxon>Eukaryota</taxon>
        <taxon>Fungi</taxon>
        <taxon>Dikarya</taxon>
        <taxon>Ascomycota</taxon>
        <taxon>Pezizomycotina</taxon>
        <taxon>Leotiomycetes</taxon>
        <taxon>Erysiphales</taxon>
        <taxon>Erysiphaceae</taxon>
        <taxon>Blumeria</taxon>
    </lineage>
</organism>
<evidence type="ECO:0000313" key="1">
    <source>
        <dbReference type="EMBL" id="CAD6506139.1"/>
    </source>
</evidence>
<reference evidence="1" key="1">
    <citation type="submission" date="2020-10" db="EMBL/GenBank/DDBJ databases">
        <authorList>
            <person name="Muller C M."/>
        </authorList>
    </citation>
    <scope>NUCLEOTIDE SEQUENCE</scope>
    <source>
        <strain evidence="1">THUN-12</strain>
    </source>
</reference>
<protein>
    <submittedName>
        <fullName evidence="1">BgTH12-07069</fullName>
    </submittedName>
</protein>